<evidence type="ECO:0000313" key="2">
    <source>
        <dbReference type="EMBL" id="KAH8099784.1"/>
    </source>
</evidence>
<accession>A0A8K0XP70</accession>
<proteinExistence type="predicted"/>
<dbReference type="Proteomes" id="UP000813824">
    <property type="component" value="Unassembled WGS sequence"/>
</dbReference>
<keyword evidence="3" id="KW-1185">Reference proteome</keyword>
<organism evidence="2 3">
    <name type="scientific">Cristinia sonorae</name>
    <dbReference type="NCBI Taxonomy" id="1940300"/>
    <lineage>
        <taxon>Eukaryota</taxon>
        <taxon>Fungi</taxon>
        <taxon>Dikarya</taxon>
        <taxon>Basidiomycota</taxon>
        <taxon>Agaricomycotina</taxon>
        <taxon>Agaricomycetes</taxon>
        <taxon>Agaricomycetidae</taxon>
        <taxon>Agaricales</taxon>
        <taxon>Pleurotineae</taxon>
        <taxon>Stephanosporaceae</taxon>
        <taxon>Cristinia</taxon>
    </lineage>
</organism>
<evidence type="ECO:0000313" key="3">
    <source>
        <dbReference type="Proteomes" id="UP000813824"/>
    </source>
</evidence>
<feature type="region of interest" description="Disordered" evidence="1">
    <location>
        <begin position="91"/>
        <end position="120"/>
    </location>
</feature>
<evidence type="ECO:0000256" key="1">
    <source>
        <dbReference type="SAM" id="MobiDB-lite"/>
    </source>
</evidence>
<name>A0A8K0XP70_9AGAR</name>
<sequence>MAAAKPTTTVTSTARDSSGDYNTADIATLASLLAQRPTSDADPLAVDDVDIAEELRRLEAANGIADGMEDRLDELIGDLDKLLQTLQGNTLSEAADGRRGDLSMPNAAAKSSPSEETASK</sequence>
<protein>
    <submittedName>
        <fullName evidence="2">Uncharacterized protein</fullName>
    </submittedName>
</protein>
<feature type="compositionally biased region" description="Polar residues" evidence="1">
    <location>
        <begin position="109"/>
        <end position="120"/>
    </location>
</feature>
<dbReference type="OrthoDB" id="2595043at2759"/>
<feature type="region of interest" description="Disordered" evidence="1">
    <location>
        <begin position="1"/>
        <end position="21"/>
    </location>
</feature>
<gene>
    <name evidence="2" type="ORF">BXZ70DRAFT_1008765</name>
</gene>
<comment type="caution">
    <text evidence="2">The sequence shown here is derived from an EMBL/GenBank/DDBJ whole genome shotgun (WGS) entry which is preliminary data.</text>
</comment>
<reference evidence="2" key="1">
    <citation type="journal article" date="2021" name="New Phytol.">
        <title>Evolutionary innovations through gain and loss of genes in the ectomycorrhizal Boletales.</title>
        <authorList>
            <person name="Wu G."/>
            <person name="Miyauchi S."/>
            <person name="Morin E."/>
            <person name="Kuo A."/>
            <person name="Drula E."/>
            <person name="Varga T."/>
            <person name="Kohler A."/>
            <person name="Feng B."/>
            <person name="Cao Y."/>
            <person name="Lipzen A."/>
            <person name="Daum C."/>
            <person name="Hundley H."/>
            <person name="Pangilinan J."/>
            <person name="Johnson J."/>
            <person name="Barry K."/>
            <person name="LaButti K."/>
            <person name="Ng V."/>
            <person name="Ahrendt S."/>
            <person name="Min B."/>
            <person name="Choi I.G."/>
            <person name="Park H."/>
            <person name="Plett J.M."/>
            <person name="Magnuson J."/>
            <person name="Spatafora J.W."/>
            <person name="Nagy L.G."/>
            <person name="Henrissat B."/>
            <person name="Grigoriev I.V."/>
            <person name="Yang Z.L."/>
            <person name="Xu J."/>
            <person name="Martin F.M."/>
        </authorList>
    </citation>
    <scope>NUCLEOTIDE SEQUENCE</scope>
    <source>
        <strain evidence="2">KKN 215</strain>
    </source>
</reference>
<dbReference type="EMBL" id="JAEVFJ010000018">
    <property type="protein sequence ID" value="KAH8099784.1"/>
    <property type="molecule type" value="Genomic_DNA"/>
</dbReference>
<dbReference type="AlphaFoldDB" id="A0A8K0XP70"/>